<organism evidence="6 7">
    <name type="scientific">Devosia nitrariae</name>
    <dbReference type="NCBI Taxonomy" id="2071872"/>
    <lineage>
        <taxon>Bacteria</taxon>
        <taxon>Pseudomonadati</taxon>
        <taxon>Pseudomonadota</taxon>
        <taxon>Alphaproteobacteria</taxon>
        <taxon>Hyphomicrobiales</taxon>
        <taxon>Devosiaceae</taxon>
        <taxon>Devosia</taxon>
    </lineage>
</organism>
<evidence type="ECO:0000256" key="2">
    <source>
        <dbReference type="ARBA" id="ARBA00022679"/>
    </source>
</evidence>
<evidence type="ECO:0000259" key="4">
    <source>
        <dbReference type="Pfam" id="PF00370"/>
    </source>
</evidence>
<reference evidence="7" key="1">
    <citation type="journal article" date="2019" name="Int. J. Syst. Evol. Microbiol.">
        <title>The Global Catalogue of Microorganisms (GCM) 10K type strain sequencing project: providing services to taxonomists for standard genome sequencing and annotation.</title>
        <authorList>
            <consortium name="The Broad Institute Genomics Platform"/>
            <consortium name="The Broad Institute Genome Sequencing Center for Infectious Disease"/>
            <person name="Wu L."/>
            <person name="Ma J."/>
        </authorList>
    </citation>
    <scope>NUCLEOTIDE SEQUENCE [LARGE SCALE GENOMIC DNA]</scope>
    <source>
        <strain evidence="7">NBRC 112416</strain>
    </source>
</reference>
<dbReference type="Gene3D" id="3.30.420.40">
    <property type="match status" value="2"/>
</dbReference>
<evidence type="ECO:0000313" key="6">
    <source>
        <dbReference type="EMBL" id="GLQ56462.1"/>
    </source>
</evidence>
<evidence type="ECO:0000256" key="3">
    <source>
        <dbReference type="ARBA" id="ARBA00022777"/>
    </source>
</evidence>
<evidence type="ECO:0000313" key="7">
    <source>
        <dbReference type="Proteomes" id="UP001156691"/>
    </source>
</evidence>
<keyword evidence="2" id="KW-0808">Transferase</keyword>
<sequence length="486" mass="50718">MGAESVAKDTFVGIDVGTTATKAVLIDQGGNRIAGYAHTHPTARPRPGYAEQAPDDWMTGVLGALETFARAYDLSGLQAIGITSQVNTHVFVDGASNPLLPAITWQDTRSGPDASALDRQVTTEQKIAWFGGPLPIDASHALSRIAHVRRVHPDLFVNTVHILLPKDYCVLQLTGVVASDPISAVGLVNKDGYVAELLALVPRADRLLPPLAGFTTVAGRVRAGLPCAGTPVIVGAMDAWAGMFGVGAAQDGDAMYQSGTSEIPGIVSSTVVPTPGVILFPPYEGIVMHAAPTQAGGAALSWFAQVLGETPAATAALAGEAKGSVPLFLPHLQGERAPLWDDASRGVFARLDPGSGGAEMARAVLEGVAYSARLAFDALRHSAATDPAIINIGGGGAASDIWCQIRADVLGTPLRRAVAPEAAAFGAAILAGRSQDQGTSIAEIVKRLVKYDRAFEPDPATRGYHEDRFGKYMDLYQALRGFNGSF</sequence>
<dbReference type="InterPro" id="IPR018484">
    <property type="entry name" value="FGGY_N"/>
</dbReference>
<evidence type="ECO:0000256" key="1">
    <source>
        <dbReference type="ARBA" id="ARBA00009156"/>
    </source>
</evidence>
<keyword evidence="3 6" id="KW-0418">Kinase</keyword>
<dbReference type="Pfam" id="PF00370">
    <property type="entry name" value="FGGY_N"/>
    <property type="match status" value="1"/>
</dbReference>
<feature type="domain" description="Carbohydrate kinase FGGY C-terminal" evidence="5">
    <location>
        <begin position="255"/>
        <end position="433"/>
    </location>
</feature>
<dbReference type="InterPro" id="IPR043129">
    <property type="entry name" value="ATPase_NBD"/>
</dbReference>
<feature type="domain" description="Carbohydrate kinase FGGY N-terminal" evidence="4">
    <location>
        <begin position="11"/>
        <end position="245"/>
    </location>
</feature>
<keyword evidence="7" id="KW-1185">Reference proteome</keyword>
<dbReference type="InterPro" id="IPR018485">
    <property type="entry name" value="FGGY_C"/>
</dbReference>
<dbReference type="EMBL" id="BSNS01000020">
    <property type="protein sequence ID" value="GLQ56462.1"/>
    <property type="molecule type" value="Genomic_DNA"/>
</dbReference>
<dbReference type="PANTHER" id="PTHR43095:SF6">
    <property type="entry name" value="XYLULOSE KINASE"/>
    <property type="match status" value="1"/>
</dbReference>
<dbReference type="InterPro" id="IPR050406">
    <property type="entry name" value="FGGY_Carb_Kinase"/>
</dbReference>
<evidence type="ECO:0000259" key="5">
    <source>
        <dbReference type="Pfam" id="PF02782"/>
    </source>
</evidence>
<dbReference type="Proteomes" id="UP001156691">
    <property type="component" value="Unassembled WGS sequence"/>
</dbReference>
<dbReference type="PIRSF" id="PIRSF000538">
    <property type="entry name" value="GlpK"/>
    <property type="match status" value="1"/>
</dbReference>
<comment type="caution">
    <text evidence="6">The sequence shown here is derived from an EMBL/GenBank/DDBJ whole genome shotgun (WGS) entry which is preliminary data.</text>
</comment>
<dbReference type="SUPFAM" id="SSF53067">
    <property type="entry name" value="Actin-like ATPase domain"/>
    <property type="match status" value="2"/>
</dbReference>
<gene>
    <name evidence="6" type="ORF">GCM10010862_37210</name>
</gene>
<comment type="similarity">
    <text evidence="1">Belongs to the FGGY kinase family.</text>
</comment>
<protein>
    <submittedName>
        <fullName evidence="6">Carbohydrate kinase</fullName>
    </submittedName>
</protein>
<name>A0ABQ5W8Q0_9HYPH</name>
<accession>A0ABQ5W8Q0</accession>
<dbReference type="Pfam" id="PF02782">
    <property type="entry name" value="FGGY_C"/>
    <property type="match status" value="1"/>
</dbReference>
<dbReference type="GO" id="GO:0016301">
    <property type="term" value="F:kinase activity"/>
    <property type="evidence" value="ECO:0007669"/>
    <property type="project" value="UniProtKB-KW"/>
</dbReference>
<dbReference type="PANTHER" id="PTHR43095">
    <property type="entry name" value="SUGAR KINASE"/>
    <property type="match status" value="1"/>
</dbReference>
<proteinExistence type="inferred from homology"/>
<dbReference type="InterPro" id="IPR000577">
    <property type="entry name" value="Carb_kinase_FGGY"/>
</dbReference>